<gene>
    <name evidence="1" type="ORF">CRDW_18520</name>
</gene>
<sequence length="170" mass="20649">MEKTVLIYPNPISTERISYLINEKNIDPVIANLDLEMVKMKLREPEEGENWTYEQCDSAEIEYKRYLHLCKKYGRGIVPNKIMDKFWHYHILDTRAYHQDCDTVFGYYLHHFPYFGMRGEQDAIDLKNSFYKTKDRYLETFNEEIARDDHEMKCWHDCQNRCWHACSDEK</sequence>
<organism evidence="1 2">
    <name type="scientific">Chryseobacterium gambrini</name>
    <dbReference type="NCBI Taxonomy" id="373672"/>
    <lineage>
        <taxon>Bacteria</taxon>
        <taxon>Pseudomonadati</taxon>
        <taxon>Bacteroidota</taxon>
        <taxon>Flavobacteriia</taxon>
        <taxon>Flavobacteriales</taxon>
        <taxon>Weeksellaceae</taxon>
        <taxon>Chryseobacterium group</taxon>
        <taxon>Chryseobacterium</taxon>
    </lineage>
</organism>
<evidence type="ECO:0000313" key="2">
    <source>
        <dbReference type="Proteomes" id="UP001380186"/>
    </source>
</evidence>
<accession>A0ABN7CDI6</accession>
<dbReference type="EMBL" id="AP029022">
    <property type="protein sequence ID" value="BEV04478.1"/>
    <property type="molecule type" value="Genomic_DNA"/>
</dbReference>
<protein>
    <submittedName>
        <fullName evidence="1">Uncharacterized protein</fullName>
    </submittedName>
</protein>
<name>A0ABN7CDI6_9FLAO</name>
<reference evidence="1 2" key="1">
    <citation type="journal article" date="2020" name="Microbes Environ.">
        <title>Synthetic bacterial community of duckweed: a simple and stable system to study plant-microbe interactions.</title>
        <authorList>
            <person name="Ishizawa H."/>
            <person name="Tada M."/>
            <person name="Kuroda M."/>
            <person name="Inoue D."/>
            <person name="Futamata H."/>
            <person name="Ike M."/>
        </authorList>
    </citation>
    <scope>NUCLEOTIDE SEQUENCE [LARGE SCALE GENOMIC DNA]</scope>
    <source>
        <strain evidence="1 2">DW100</strain>
    </source>
</reference>
<evidence type="ECO:0000313" key="1">
    <source>
        <dbReference type="EMBL" id="BEV04478.1"/>
    </source>
</evidence>
<keyword evidence="2" id="KW-1185">Reference proteome</keyword>
<proteinExistence type="predicted"/>
<dbReference type="Proteomes" id="UP001380186">
    <property type="component" value="Chromosome"/>
</dbReference>
<dbReference type="RefSeq" id="WP_108411415.1">
    <property type="nucleotide sequence ID" value="NZ_AP029022.1"/>
</dbReference>